<evidence type="ECO:0000313" key="2">
    <source>
        <dbReference type="EMBL" id="EJK43746.1"/>
    </source>
</evidence>
<comment type="caution">
    <text evidence="2">The sequence shown here is derived from an EMBL/GenBank/DDBJ whole genome shotgun (WGS) entry which is preliminary data.</text>
</comment>
<keyword evidence="1" id="KW-0812">Transmembrane</keyword>
<name>K0R5F5_THAOC</name>
<keyword evidence="1" id="KW-1133">Transmembrane helix</keyword>
<proteinExistence type="predicted"/>
<reference evidence="2 3" key="1">
    <citation type="journal article" date="2012" name="Genome Biol.">
        <title>Genome and low-iron response of an oceanic diatom adapted to chronic iron limitation.</title>
        <authorList>
            <person name="Lommer M."/>
            <person name="Specht M."/>
            <person name="Roy A.S."/>
            <person name="Kraemer L."/>
            <person name="Andreson R."/>
            <person name="Gutowska M.A."/>
            <person name="Wolf J."/>
            <person name="Bergner S.V."/>
            <person name="Schilhabel M.B."/>
            <person name="Klostermeier U.C."/>
            <person name="Beiko R.G."/>
            <person name="Rosenstiel P."/>
            <person name="Hippler M."/>
            <person name="Laroche J."/>
        </authorList>
    </citation>
    <scope>NUCLEOTIDE SEQUENCE [LARGE SCALE GENOMIC DNA]</scope>
    <source>
        <strain evidence="2 3">CCMP1005</strain>
    </source>
</reference>
<protein>
    <recommendedName>
        <fullName evidence="4">MARVEL domain-containing protein</fullName>
    </recommendedName>
</protein>
<accession>K0R5F5</accession>
<keyword evidence="3" id="KW-1185">Reference proteome</keyword>
<feature type="non-terminal residue" evidence="2">
    <location>
        <position position="1"/>
    </location>
</feature>
<dbReference type="EMBL" id="AGNL01050695">
    <property type="protein sequence ID" value="EJK43746.1"/>
    <property type="molecule type" value="Genomic_DNA"/>
</dbReference>
<keyword evidence="1" id="KW-0472">Membrane</keyword>
<evidence type="ECO:0000256" key="1">
    <source>
        <dbReference type="SAM" id="Phobius"/>
    </source>
</evidence>
<dbReference type="Proteomes" id="UP000266841">
    <property type="component" value="Unassembled WGS sequence"/>
</dbReference>
<organism evidence="2 3">
    <name type="scientific">Thalassiosira oceanica</name>
    <name type="common">Marine diatom</name>
    <dbReference type="NCBI Taxonomy" id="159749"/>
    <lineage>
        <taxon>Eukaryota</taxon>
        <taxon>Sar</taxon>
        <taxon>Stramenopiles</taxon>
        <taxon>Ochrophyta</taxon>
        <taxon>Bacillariophyta</taxon>
        <taxon>Coscinodiscophyceae</taxon>
        <taxon>Thalassiosirophycidae</taxon>
        <taxon>Thalassiosirales</taxon>
        <taxon>Thalassiosiraceae</taxon>
        <taxon>Thalassiosira</taxon>
    </lineage>
</organism>
<feature type="transmembrane region" description="Helical" evidence="1">
    <location>
        <begin position="180"/>
        <end position="203"/>
    </location>
</feature>
<feature type="transmembrane region" description="Helical" evidence="1">
    <location>
        <begin position="12"/>
        <end position="32"/>
    </location>
</feature>
<sequence length="228" mass="24712">LCRSVLPFGFAAIAYLLSWMGSVSCNFVSIGLKAGTLEKPLDVEFGLWNHDSLSVYNYDPTTGGSSDSSGLYLVQTCRFYSFGSSGTWKTSQVMSILVVLIGGSFLFVKALLTCGVFEMRHENAVQSVAFVLLCLFQGLTLMFLRSCKSLSELVRHMTDRNHIGTFGEVELDSNCELSSAANIAIAGTVMWFVAAVCSVDALLAERRNATSKEQSAAQESGLDEPLLI</sequence>
<feature type="transmembrane region" description="Helical" evidence="1">
    <location>
        <begin position="93"/>
        <end position="112"/>
    </location>
</feature>
<feature type="transmembrane region" description="Helical" evidence="1">
    <location>
        <begin position="124"/>
        <end position="144"/>
    </location>
</feature>
<dbReference type="OrthoDB" id="55052at2759"/>
<gene>
    <name evidence="2" type="ORF">THAOC_37777</name>
</gene>
<evidence type="ECO:0000313" key="3">
    <source>
        <dbReference type="Proteomes" id="UP000266841"/>
    </source>
</evidence>
<dbReference type="AlphaFoldDB" id="K0R5F5"/>
<evidence type="ECO:0008006" key="4">
    <source>
        <dbReference type="Google" id="ProtNLM"/>
    </source>
</evidence>